<dbReference type="GO" id="GO:0006465">
    <property type="term" value="P:signal peptide processing"/>
    <property type="evidence" value="ECO:0007669"/>
    <property type="project" value="InterPro"/>
</dbReference>
<dbReference type="EMBL" id="BARV01007240">
    <property type="protein sequence ID" value="GAI05183.1"/>
    <property type="molecule type" value="Genomic_DNA"/>
</dbReference>
<organism evidence="2">
    <name type="scientific">marine sediment metagenome</name>
    <dbReference type="NCBI Taxonomy" id="412755"/>
    <lineage>
        <taxon>unclassified sequences</taxon>
        <taxon>metagenomes</taxon>
        <taxon>ecological metagenomes</taxon>
    </lineage>
</organism>
<evidence type="ECO:0000313" key="2">
    <source>
        <dbReference type="EMBL" id="GAI05183.1"/>
    </source>
</evidence>
<evidence type="ECO:0000256" key="1">
    <source>
        <dbReference type="SAM" id="Phobius"/>
    </source>
</evidence>
<evidence type="ECO:0008006" key="3">
    <source>
        <dbReference type="Google" id="ProtNLM"/>
    </source>
</evidence>
<dbReference type="NCBIfam" id="TIGR02228">
    <property type="entry name" value="sigpep_I_arch"/>
    <property type="match status" value="1"/>
</dbReference>
<dbReference type="AlphaFoldDB" id="X1KEV1"/>
<keyword evidence="1" id="KW-1133">Transmembrane helix</keyword>
<feature type="transmembrane region" description="Helical" evidence="1">
    <location>
        <begin position="84"/>
        <end position="102"/>
    </location>
</feature>
<reference evidence="2" key="1">
    <citation type="journal article" date="2014" name="Front. Microbiol.">
        <title>High frequency of phylogenetically diverse reductive dehalogenase-homologous genes in deep subseafloor sedimentary metagenomes.</title>
        <authorList>
            <person name="Kawai M."/>
            <person name="Futagami T."/>
            <person name="Toyoda A."/>
            <person name="Takaki Y."/>
            <person name="Nishi S."/>
            <person name="Hori S."/>
            <person name="Arai W."/>
            <person name="Tsubouchi T."/>
            <person name="Morono Y."/>
            <person name="Uchiyama I."/>
            <person name="Ito T."/>
            <person name="Fujiyama A."/>
            <person name="Inagaki F."/>
            <person name="Takami H."/>
        </authorList>
    </citation>
    <scope>NUCLEOTIDE SEQUENCE</scope>
    <source>
        <strain evidence="2">Expedition CK06-06</strain>
    </source>
</reference>
<proteinExistence type="predicted"/>
<gene>
    <name evidence="2" type="ORF">S06H3_14772</name>
</gene>
<comment type="caution">
    <text evidence="2">The sequence shown here is derived from an EMBL/GenBank/DDBJ whole genome shotgun (WGS) entry which is preliminary data.</text>
</comment>
<keyword evidence="1" id="KW-0812">Transmembrane</keyword>
<dbReference type="GO" id="GO:0008233">
    <property type="term" value="F:peptidase activity"/>
    <property type="evidence" value="ECO:0007669"/>
    <property type="project" value="InterPro"/>
</dbReference>
<name>X1KEV1_9ZZZZ</name>
<keyword evidence="1" id="KW-0472">Membrane</keyword>
<accession>X1KEV1</accession>
<dbReference type="GO" id="GO:0016020">
    <property type="term" value="C:membrane"/>
    <property type="evidence" value="ECO:0007669"/>
    <property type="project" value="InterPro"/>
</dbReference>
<protein>
    <recommendedName>
        <fullName evidence="3">Peptidase S26 domain-containing protein</fullName>
    </recommendedName>
</protein>
<dbReference type="InterPro" id="IPR001733">
    <property type="entry name" value="Peptidase_S26B"/>
</dbReference>
<sequence>MIITGPVNGPINGELKPGSIVTYQHSKELITHRVQSIDGTTLVTKGDAVEDPDPWSITVSDVKGVYLFKIPYVGYVTSFVQTKFGWFLAIIIPAALLVAWLVKGIVKAALSDAEKTTQKAGG</sequence>